<dbReference type="Proteomes" id="UP000233256">
    <property type="component" value="Unassembled WGS sequence"/>
</dbReference>
<evidence type="ECO:0000256" key="1">
    <source>
        <dbReference type="ARBA" id="ARBA00004236"/>
    </source>
</evidence>
<evidence type="ECO:0000313" key="7">
    <source>
        <dbReference type="EMBL" id="PKK91373.1"/>
    </source>
</evidence>
<reference evidence="7 8" key="1">
    <citation type="journal article" date="2017" name="ISME J.">
        <title>Potential for microbial H2 and metal transformations associated with novel bacteria and archaea in deep terrestrial subsurface sediments.</title>
        <authorList>
            <person name="Hernsdorf A.W."/>
            <person name="Amano Y."/>
            <person name="Miyakawa K."/>
            <person name="Ise K."/>
            <person name="Suzuki Y."/>
            <person name="Anantharaman K."/>
            <person name="Probst A."/>
            <person name="Burstein D."/>
            <person name="Thomas B.C."/>
            <person name="Banfield J.F."/>
        </authorList>
    </citation>
    <scope>NUCLEOTIDE SEQUENCE [LARGE SCALE GENOMIC DNA]</scope>
    <source>
        <strain evidence="7">HGW-Wallbacteria-1</strain>
    </source>
</reference>
<sequence length="246" mass="26889">MNLIKLVDPLWGRFVSESGKRLKVLLFLGFVFMISFSQASSRQALSADLTLSGEARTFSVPQSIEFAASASDEASSVLSAERGLFYSRDDYAVGNSNFLTGETAKFSSIGSQPGFSGNFDFIGFSYRLLLGFMMILGLALGIRWFLMKTAGIKTGKFLRIVEVMELRQGCSVALIEVSGSFMVIGITQNGISHIANIDDPRAVELLRFAGRDSSDEFGKLLSAFLTPRSDGRETDVRLEVDPLSED</sequence>
<keyword evidence="4 6" id="KW-1133">Transmembrane helix</keyword>
<dbReference type="GO" id="GO:0016020">
    <property type="term" value="C:membrane"/>
    <property type="evidence" value="ECO:0007669"/>
    <property type="project" value="InterPro"/>
</dbReference>
<evidence type="ECO:0000313" key="8">
    <source>
        <dbReference type="Proteomes" id="UP000233256"/>
    </source>
</evidence>
<evidence type="ECO:0000256" key="5">
    <source>
        <dbReference type="ARBA" id="ARBA00023136"/>
    </source>
</evidence>
<evidence type="ECO:0008006" key="9">
    <source>
        <dbReference type="Google" id="ProtNLM"/>
    </source>
</evidence>
<dbReference type="GO" id="GO:0044781">
    <property type="term" value="P:bacterial-type flagellum organization"/>
    <property type="evidence" value="ECO:0007669"/>
    <property type="project" value="InterPro"/>
</dbReference>
<keyword evidence="5 6" id="KW-0472">Membrane</keyword>
<keyword evidence="2" id="KW-1003">Cell membrane</keyword>
<evidence type="ECO:0000256" key="6">
    <source>
        <dbReference type="SAM" id="Phobius"/>
    </source>
</evidence>
<proteinExistence type="predicted"/>
<comment type="caution">
    <text evidence="7">The sequence shown here is derived from an EMBL/GenBank/DDBJ whole genome shotgun (WGS) entry which is preliminary data.</text>
</comment>
<evidence type="ECO:0000256" key="3">
    <source>
        <dbReference type="ARBA" id="ARBA00022692"/>
    </source>
</evidence>
<organism evidence="7 8">
    <name type="scientific">Candidatus Wallbacteria bacterium HGW-Wallbacteria-1</name>
    <dbReference type="NCBI Taxonomy" id="2013854"/>
    <lineage>
        <taxon>Bacteria</taxon>
        <taxon>Candidatus Walliibacteriota</taxon>
    </lineage>
</organism>
<accession>A0A2N1PSR1</accession>
<evidence type="ECO:0000256" key="4">
    <source>
        <dbReference type="ARBA" id="ARBA00022989"/>
    </source>
</evidence>
<protein>
    <recommendedName>
        <fullName evidence="9">Flagellar protein</fullName>
    </recommendedName>
</protein>
<feature type="transmembrane region" description="Helical" evidence="6">
    <location>
        <begin position="124"/>
        <end position="146"/>
    </location>
</feature>
<dbReference type="AlphaFoldDB" id="A0A2N1PSR1"/>
<dbReference type="EMBL" id="PGXC01000003">
    <property type="protein sequence ID" value="PKK91373.1"/>
    <property type="molecule type" value="Genomic_DNA"/>
</dbReference>
<name>A0A2N1PSR1_9BACT</name>
<dbReference type="InterPro" id="IPR022781">
    <property type="entry name" value="Flagellar_biosynth_FliO"/>
</dbReference>
<evidence type="ECO:0000256" key="2">
    <source>
        <dbReference type="ARBA" id="ARBA00022475"/>
    </source>
</evidence>
<dbReference type="Pfam" id="PF04347">
    <property type="entry name" value="FliO"/>
    <property type="match status" value="1"/>
</dbReference>
<comment type="subcellular location">
    <subcellularLocation>
        <location evidence="1">Cell membrane</location>
    </subcellularLocation>
</comment>
<gene>
    <name evidence="7" type="ORF">CVV64_06290</name>
</gene>
<keyword evidence="3 6" id="KW-0812">Transmembrane</keyword>